<evidence type="ECO:0000256" key="3">
    <source>
        <dbReference type="SAM" id="MobiDB-lite"/>
    </source>
</evidence>
<dbReference type="GO" id="GO:0019760">
    <property type="term" value="P:glucosinolate metabolic process"/>
    <property type="evidence" value="ECO:0007669"/>
    <property type="project" value="UniProtKB-ARBA"/>
</dbReference>
<keyword evidence="5" id="KW-1185">Reference proteome</keyword>
<dbReference type="EMBL" id="ML995478">
    <property type="protein sequence ID" value="KAF2144998.1"/>
    <property type="molecule type" value="Genomic_DNA"/>
</dbReference>
<feature type="region of interest" description="Disordered" evidence="3">
    <location>
        <begin position="314"/>
        <end position="355"/>
    </location>
</feature>
<dbReference type="InterPro" id="IPR015915">
    <property type="entry name" value="Kelch-typ_b-propeller"/>
</dbReference>
<dbReference type="RefSeq" id="XP_033400710.1">
    <property type="nucleotide sequence ID" value="XM_033536540.1"/>
</dbReference>
<dbReference type="PANTHER" id="PTHR47435">
    <property type="entry name" value="KELCH REPEAT PROTEIN (AFU_ORTHOLOGUE AFUA_5G12780)"/>
    <property type="match status" value="1"/>
</dbReference>
<evidence type="ECO:0000256" key="2">
    <source>
        <dbReference type="ARBA" id="ARBA00023004"/>
    </source>
</evidence>
<dbReference type="AlphaFoldDB" id="A0A6A6BMV1"/>
<sequence>MESAVGALYGASSVIQGAFGFAKGMLHPTQPLRASLTHISSAPLPRAGHTLAVVKGRAYIFGGEGPDGHLADNAMHVVILPSSGVLEADYYAIKPRAGTSGGPVPAARKQHSAVVVGDDIFIFGGELDAAASAETEAEQPGTVWAFSTATAAWSRLVPSDPEAPAPSPRALHAAAAAEEPAPRQVNAPPANILPQQPPDPAKTVPEPPEPESWGTLFVAGGRALGNNSADEAEAEAAAAAKSQVLHDLWAFDVRSRTWISLAPPPGPARIGAALALSGSRLYLVGGATASPTMPVPRPVASLDVSGLWKFSAAGGRPSRTLSGEWETLSHPPATASDDKTAAASDEDAAGPEPRAGAALLPVTTGQGRGYALLVGGARPTAAASSSSSRLYSSILALQLPSPASTAAAAKDAVRGSARLDTHAGRWAEVRYRYVDASGDEVGAPAELVAAGEVGMGGRAGFAAAAGTEVDGASVVAWGGVDEGGRVRGDGWLITVDR</sequence>
<dbReference type="Pfam" id="PF24681">
    <property type="entry name" value="Kelch_KLHDC2_KLHL20_DRC7"/>
    <property type="match status" value="1"/>
</dbReference>
<dbReference type="GeneID" id="54294036"/>
<reference evidence="4" key="1">
    <citation type="journal article" date="2020" name="Stud. Mycol.">
        <title>101 Dothideomycetes genomes: a test case for predicting lifestyles and emergence of pathogens.</title>
        <authorList>
            <person name="Haridas S."/>
            <person name="Albert R."/>
            <person name="Binder M."/>
            <person name="Bloem J."/>
            <person name="Labutti K."/>
            <person name="Salamov A."/>
            <person name="Andreopoulos B."/>
            <person name="Baker S."/>
            <person name="Barry K."/>
            <person name="Bills G."/>
            <person name="Bluhm B."/>
            <person name="Cannon C."/>
            <person name="Castanera R."/>
            <person name="Culley D."/>
            <person name="Daum C."/>
            <person name="Ezra D."/>
            <person name="Gonzalez J."/>
            <person name="Henrissat B."/>
            <person name="Kuo A."/>
            <person name="Liang C."/>
            <person name="Lipzen A."/>
            <person name="Lutzoni F."/>
            <person name="Magnuson J."/>
            <person name="Mondo S."/>
            <person name="Nolan M."/>
            <person name="Ohm R."/>
            <person name="Pangilinan J."/>
            <person name="Park H.-J."/>
            <person name="Ramirez L."/>
            <person name="Alfaro M."/>
            <person name="Sun H."/>
            <person name="Tritt A."/>
            <person name="Yoshinaga Y."/>
            <person name="Zwiers L.-H."/>
            <person name="Turgeon B."/>
            <person name="Goodwin S."/>
            <person name="Spatafora J."/>
            <person name="Crous P."/>
            <person name="Grigoriev I."/>
        </authorList>
    </citation>
    <scope>NUCLEOTIDE SEQUENCE</scope>
    <source>
        <strain evidence="4">CBS 121167</strain>
    </source>
</reference>
<dbReference type="Gene3D" id="2.120.10.80">
    <property type="entry name" value="Kelch-type beta propeller"/>
    <property type="match status" value="2"/>
</dbReference>
<evidence type="ECO:0000313" key="5">
    <source>
        <dbReference type="Proteomes" id="UP000799438"/>
    </source>
</evidence>
<keyword evidence="1" id="KW-0677">Repeat</keyword>
<dbReference type="OrthoDB" id="10250130at2759"/>
<proteinExistence type="predicted"/>
<organism evidence="4 5">
    <name type="scientific">Aplosporella prunicola CBS 121167</name>
    <dbReference type="NCBI Taxonomy" id="1176127"/>
    <lineage>
        <taxon>Eukaryota</taxon>
        <taxon>Fungi</taxon>
        <taxon>Dikarya</taxon>
        <taxon>Ascomycota</taxon>
        <taxon>Pezizomycotina</taxon>
        <taxon>Dothideomycetes</taxon>
        <taxon>Dothideomycetes incertae sedis</taxon>
        <taxon>Botryosphaeriales</taxon>
        <taxon>Aplosporellaceae</taxon>
        <taxon>Aplosporella</taxon>
    </lineage>
</organism>
<protein>
    <recommendedName>
        <fullName evidence="6">Galactose oxidase</fullName>
    </recommendedName>
</protein>
<evidence type="ECO:0000313" key="4">
    <source>
        <dbReference type="EMBL" id="KAF2144998.1"/>
    </source>
</evidence>
<evidence type="ECO:0008006" key="6">
    <source>
        <dbReference type="Google" id="ProtNLM"/>
    </source>
</evidence>
<gene>
    <name evidence="4" type="ORF">K452DRAFT_221990</name>
</gene>
<keyword evidence="2" id="KW-0408">Iron</keyword>
<feature type="compositionally biased region" description="Low complexity" evidence="3">
    <location>
        <begin position="168"/>
        <end position="179"/>
    </location>
</feature>
<dbReference type="SUPFAM" id="SSF117281">
    <property type="entry name" value="Kelch motif"/>
    <property type="match status" value="1"/>
</dbReference>
<feature type="region of interest" description="Disordered" evidence="3">
    <location>
        <begin position="157"/>
        <end position="215"/>
    </location>
</feature>
<evidence type="ECO:0000256" key="1">
    <source>
        <dbReference type="ARBA" id="ARBA00022737"/>
    </source>
</evidence>
<name>A0A6A6BMV1_9PEZI</name>
<accession>A0A6A6BMV1</accession>
<dbReference type="Proteomes" id="UP000799438">
    <property type="component" value="Unassembled WGS sequence"/>
</dbReference>
<dbReference type="PANTHER" id="PTHR47435:SF4">
    <property type="entry name" value="KELCH REPEAT PROTEIN (AFU_ORTHOLOGUE AFUA_5G12780)"/>
    <property type="match status" value="1"/>
</dbReference>